<name>A0A448X9U9_9PLAT</name>
<feature type="region of interest" description="Disordered" evidence="1">
    <location>
        <begin position="101"/>
        <end position="145"/>
    </location>
</feature>
<dbReference type="AlphaFoldDB" id="A0A448X9U9"/>
<evidence type="ECO:0000313" key="3">
    <source>
        <dbReference type="Proteomes" id="UP000784294"/>
    </source>
</evidence>
<dbReference type="EMBL" id="CAAALY010127281">
    <property type="protein sequence ID" value="VEL31854.1"/>
    <property type="molecule type" value="Genomic_DNA"/>
</dbReference>
<feature type="compositionally biased region" description="Polar residues" evidence="1">
    <location>
        <begin position="75"/>
        <end position="84"/>
    </location>
</feature>
<evidence type="ECO:0000313" key="2">
    <source>
        <dbReference type="EMBL" id="VEL31854.1"/>
    </source>
</evidence>
<feature type="compositionally biased region" description="Low complexity" evidence="1">
    <location>
        <begin position="114"/>
        <end position="124"/>
    </location>
</feature>
<keyword evidence="3" id="KW-1185">Reference proteome</keyword>
<protein>
    <submittedName>
        <fullName evidence="2">Uncharacterized protein</fullName>
    </submittedName>
</protein>
<evidence type="ECO:0000256" key="1">
    <source>
        <dbReference type="SAM" id="MobiDB-lite"/>
    </source>
</evidence>
<sequence length="145" mass="15828">MNVLRLNAISHNTSIHRQATTTNEVSTVAAKAVGEAQPLGRLCETRHLERRHMERDRPTRTGAGSAGHHFCDATSARQTPSVGATDTEAGIESRHAMTGNWPSVHLSRKPQPMQQQQQHQQQQQLVPAGCYLGTERSETGRSAGS</sequence>
<dbReference type="Proteomes" id="UP000784294">
    <property type="component" value="Unassembled WGS sequence"/>
</dbReference>
<accession>A0A448X9U9</accession>
<feature type="non-terminal residue" evidence="2">
    <location>
        <position position="145"/>
    </location>
</feature>
<feature type="region of interest" description="Disordered" evidence="1">
    <location>
        <begin position="52"/>
        <end position="88"/>
    </location>
</feature>
<organism evidence="2 3">
    <name type="scientific">Protopolystoma xenopodis</name>
    <dbReference type="NCBI Taxonomy" id="117903"/>
    <lineage>
        <taxon>Eukaryota</taxon>
        <taxon>Metazoa</taxon>
        <taxon>Spiralia</taxon>
        <taxon>Lophotrochozoa</taxon>
        <taxon>Platyhelminthes</taxon>
        <taxon>Monogenea</taxon>
        <taxon>Polyopisthocotylea</taxon>
        <taxon>Polystomatidea</taxon>
        <taxon>Polystomatidae</taxon>
        <taxon>Protopolystoma</taxon>
    </lineage>
</organism>
<proteinExistence type="predicted"/>
<reference evidence="2" key="1">
    <citation type="submission" date="2018-11" db="EMBL/GenBank/DDBJ databases">
        <authorList>
            <consortium name="Pathogen Informatics"/>
        </authorList>
    </citation>
    <scope>NUCLEOTIDE SEQUENCE</scope>
</reference>
<comment type="caution">
    <text evidence="2">The sequence shown here is derived from an EMBL/GenBank/DDBJ whole genome shotgun (WGS) entry which is preliminary data.</text>
</comment>
<gene>
    <name evidence="2" type="ORF">PXEA_LOCUS25294</name>
</gene>